<name>A0ABP7PXX0_9ACTN</name>
<accession>A0ABP7PXX0</accession>
<evidence type="ECO:0000313" key="3">
    <source>
        <dbReference type="Proteomes" id="UP001500456"/>
    </source>
</evidence>
<feature type="region of interest" description="Disordered" evidence="1">
    <location>
        <begin position="18"/>
        <end position="86"/>
    </location>
</feature>
<evidence type="ECO:0000313" key="2">
    <source>
        <dbReference type="EMBL" id="GAA3973052.1"/>
    </source>
</evidence>
<sequence>MAAAAASLMVITMTACGSQKGGAADEAGSAQSGSPTPSYPPPPKCAQPAGTPTALPSSPVPSTSSTSSPDGGLPDGPADAPPNYADNHAYRMQASLSAEQQASGQASAELILTELAKVRKEGGSGEFGRFSDQRVEAALRRVGCGEEHGVSVGNGYYAVYTGVVCVSGRVTKDELTGEVHGVYAEPQPEAGPCVENQGGH</sequence>
<dbReference type="EMBL" id="BAAAZX010000001">
    <property type="protein sequence ID" value="GAA3973052.1"/>
    <property type="molecule type" value="Genomic_DNA"/>
</dbReference>
<keyword evidence="3" id="KW-1185">Reference proteome</keyword>
<feature type="compositionally biased region" description="Low complexity" evidence="1">
    <location>
        <begin position="52"/>
        <end position="82"/>
    </location>
</feature>
<protein>
    <recommendedName>
        <fullName evidence="4">Lipoprotein</fullName>
    </recommendedName>
</protein>
<evidence type="ECO:0000256" key="1">
    <source>
        <dbReference type="SAM" id="MobiDB-lite"/>
    </source>
</evidence>
<reference evidence="3" key="1">
    <citation type="journal article" date="2019" name="Int. J. Syst. Evol. Microbiol.">
        <title>The Global Catalogue of Microorganisms (GCM) 10K type strain sequencing project: providing services to taxonomists for standard genome sequencing and annotation.</title>
        <authorList>
            <consortium name="The Broad Institute Genomics Platform"/>
            <consortium name="The Broad Institute Genome Sequencing Center for Infectious Disease"/>
            <person name="Wu L."/>
            <person name="Ma J."/>
        </authorList>
    </citation>
    <scope>NUCLEOTIDE SEQUENCE [LARGE SCALE GENOMIC DNA]</scope>
    <source>
        <strain evidence="3">JCM 16924</strain>
    </source>
</reference>
<proteinExistence type="predicted"/>
<evidence type="ECO:0008006" key="4">
    <source>
        <dbReference type="Google" id="ProtNLM"/>
    </source>
</evidence>
<dbReference type="Proteomes" id="UP001500456">
    <property type="component" value="Unassembled WGS sequence"/>
</dbReference>
<comment type="caution">
    <text evidence="2">The sequence shown here is derived from an EMBL/GenBank/DDBJ whole genome shotgun (WGS) entry which is preliminary data.</text>
</comment>
<organism evidence="2 3">
    <name type="scientific">Streptomyces plumbiresistens</name>
    <dbReference type="NCBI Taxonomy" id="511811"/>
    <lineage>
        <taxon>Bacteria</taxon>
        <taxon>Bacillati</taxon>
        <taxon>Actinomycetota</taxon>
        <taxon>Actinomycetes</taxon>
        <taxon>Kitasatosporales</taxon>
        <taxon>Streptomycetaceae</taxon>
        <taxon>Streptomyces</taxon>
    </lineage>
</organism>
<gene>
    <name evidence="2" type="ORF">GCM10022232_00090</name>
</gene>